<name>A0A4U6QAK5_9ACTN</name>
<evidence type="ECO:0000313" key="2">
    <source>
        <dbReference type="EMBL" id="TKV57017.1"/>
    </source>
</evidence>
<evidence type="ECO:0008006" key="4">
    <source>
        <dbReference type="Google" id="ProtNLM"/>
    </source>
</evidence>
<evidence type="ECO:0000313" key="3">
    <source>
        <dbReference type="Proteomes" id="UP000306985"/>
    </source>
</evidence>
<dbReference type="Proteomes" id="UP000306985">
    <property type="component" value="Unassembled WGS sequence"/>
</dbReference>
<protein>
    <recommendedName>
        <fullName evidence="4">Secreted protein</fullName>
    </recommendedName>
</protein>
<dbReference type="AlphaFoldDB" id="A0A4U6QAK5"/>
<keyword evidence="1" id="KW-0732">Signal</keyword>
<dbReference type="OrthoDB" id="5124121at2"/>
<feature type="chain" id="PRO_5020933830" description="Secreted protein" evidence="1">
    <location>
        <begin position="27"/>
        <end position="170"/>
    </location>
</feature>
<comment type="caution">
    <text evidence="2">The sequence shown here is derived from an EMBL/GenBank/DDBJ whole genome shotgun (WGS) entry which is preliminary data.</text>
</comment>
<proteinExistence type="predicted"/>
<keyword evidence="3" id="KW-1185">Reference proteome</keyword>
<feature type="signal peptide" evidence="1">
    <location>
        <begin position="1"/>
        <end position="26"/>
    </location>
</feature>
<organism evidence="2 3">
    <name type="scientific">Nakamurella flava</name>
    <dbReference type="NCBI Taxonomy" id="2576308"/>
    <lineage>
        <taxon>Bacteria</taxon>
        <taxon>Bacillati</taxon>
        <taxon>Actinomycetota</taxon>
        <taxon>Actinomycetes</taxon>
        <taxon>Nakamurellales</taxon>
        <taxon>Nakamurellaceae</taxon>
        <taxon>Nakamurella</taxon>
    </lineage>
</organism>
<gene>
    <name evidence="2" type="ORF">FDO65_19585</name>
</gene>
<evidence type="ECO:0000256" key="1">
    <source>
        <dbReference type="SAM" id="SignalP"/>
    </source>
</evidence>
<dbReference type="EMBL" id="SZZH01000006">
    <property type="protein sequence ID" value="TKV57017.1"/>
    <property type="molecule type" value="Genomic_DNA"/>
</dbReference>
<reference evidence="2 3" key="1">
    <citation type="submission" date="2019-05" db="EMBL/GenBank/DDBJ databases">
        <title>Nakamurella sp. N5BH11, whole genome shotgun sequence.</title>
        <authorList>
            <person name="Tuo L."/>
        </authorList>
    </citation>
    <scope>NUCLEOTIDE SEQUENCE [LARGE SCALE GENOMIC DNA]</scope>
    <source>
        <strain evidence="2 3">N5BH11</strain>
    </source>
</reference>
<sequence length="170" mass="18126">MIRRTPVALLAAALIGIFGVSGTAAAAPDAPDVTTNSVSTEWDQCLFSPDQGDLYWEANVFEHDIALFCGQHNSIDNSGFGVRHVAAGHSYNYNTDACISKILSKGRYNPGAATGEGNLAYTYESGGQQGIVIYTATPSLAPSSHQYSVVTAYLIGWANTTEQWNRCATL</sequence>
<accession>A0A4U6QAK5</accession>
<dbReference type="RefSeq" id="WP_137451403.1">
    <property type="nucleotide sequence ID" value="NZ_SZZH01000006.1"/>
</dbReference>